<dbReference type="EMBL" id="JAUSVU010000003">
    <property type="protein sequence ID" value="MDQ0532581.1"/>
    <property type="molecule type" value="Genomic_DNA"/>
</dbReference>
<evidence type="ECO:0000313" key="2">
    <source>
        <dbReference type="EMBL" id="MDQ0532581.1"/>
    </source>
</evidence>
<organism evidence="2 3">
    <name type="scientific">Azospirillum picis</name>
    <dbReference type="NCBI Taxonomy" id="488438"/>
    <lineage>
        <taxon>Bacteria</taxon>
        <taxon>Pseudomonadati</taxon>
        <taxon>Pseudomonadota</taxon>
        <taxon>Alphaproteobacteria</taxon>
        <taxon>Rhodospirillales</taxon>
        <taxon>Azospirillaceae</taxon>
        <taxon>Azospirillum</taxon>
    </lineage>
</organism>
<keyword evidence="1" id="KW-0812">Transmembrane</keyword>
<name>A0ABU0MGP6_9PROT</name>
<feature type="transmembrane region" description="Helical" evidence="1">
    <location>
        <begin position="20"/>
        <end position="40"/>
    </location>
</feature>
<accession>A0ABU0MGP6</accession>
<dbReference type="RefSeq" id="WP_281414954.1">
    <property type="nucleotide sequence ID" value="NZ_JAGINO010000003.1"/>
</dbReference>
<keyword evidence="1" id="KW-1133">Transmembrane helix</keyword>
<sequence length="42" mass="4549">MDKFDDSEPADSQIALWTRIALAILLVGLLLCGVSLYLLAEA</sequence>
<gene>
    <name evidence="2" type="ORF">QO018_001425</name>
</gene>
<keyword evidence="1" id="KW-0472">Membrane</keyword>
<proteinExistence type="predicted"/>
<protein>
    <submittedName>
        <fullName evidence="2">Uncharacterized protein</fullName>
    </submittedName>
</protein>
<comment type="caution">
    <text evidence="2">The sequence shown here is derived from an EMBL/GenBank/DDBJ whole genome shotgun (WGS) entry which is preliminary data.</text>
</comment>
<keyword evidence="3" id="KW-1185">Reference proteome</keyword>
<evidence type="ECO:0000313" key="3">
    <source>
        <dbReference type="Proteomes" id="UP001244552"/>
    </source>
</evidence>
<dbReference type="Proteomes" id="UP001244552">
    <property type="component" value="Unassembled WGS sequence"/>
</dbReference>
<evidence type="ECO:0000256" key="1">
    <source>
        <dbReference type="SAM" id="Phobius"/>
    </source>
</evidence>
<reference evidence="2 3" key="1">
    <citation type="submission" date="2023-07" db="EMBL/GenBank/DDBJ databases">
        <title>Genomic Encyclopedia of Type Strains, Phase IV (KMG-IV): sequencing the most valuable type-strain genomes for metagenomic binning, comparative biology and taxonomic classification.</title>
        <authorList>
            <person name="Goeker M."/>
        </authorList>
    </citation>
    <scope>NUCLEOTIDE SEQUENCE [LARGE SCALE GENOMIC DNA]</scope>
    <source>
        <strain evidence="2 3">DSM 19922</strain>
    </source>
</reference>